<accession>A0A0N1PE07</accession>
<protein>
    <submittedName>
        <fullName evidence="2">Uncharacterized protein</fullName>
    </submittedName>
</protein>
<evidence type="ECO:0000313" key="3">
    <source>
        <dbReference type="Proteomes" id="UP000038009"/>
    </source>
</evidence>
<feature type="region of interest" description="Disordered" evidence="1">
    <location>
        <begin position="1"/>
        <end position="38"/>
    </location>
</feature>
<name>A0A0N1PE07_LEPSE</name>
<evidence type="ECO:0000256" key="1">
    <source>
        <dbReference type="SAM" id="MobiDB-lite"/>
    </source>
</evidence>
<organism evidence="2 3">
    <name type="scientific">Leptomonas seymouri</name>
    <dbReference type="NCBI Taxonomy" id="5684"/>
    <lineage>
        <taxon>Eukaryota</taxon>
        <taxon>Discoba</taxon>
        <taxon>Euglenozoa</taxon>
        <taxon>Kinetoplastea</taxon>
        <taxon>Metakinetoplastina</taxon>
        <taxon>Trypanosomatida</taxon>
        <taxon>Trypanosomatidae</taxon>
        <taxon>Leishmaniinae</taxon>
        <taxon>Leptomonas</taxon>
    </lineage>
</organism>
<comment type="caution">
    <text evidence="2">The sequence shown here is derived from an EMBL/GenBank/DDBJ whole genome shotgun (WGS) entry which is preliminary data.</text>
</comment>
<feature type="compositionally biased region" description="Basic and acidic residues" evidence="1">
    <location>
        <begin position="1"/>
        <end position="17"/>
    </location>
</feature>
<dbReference type="OMA" id="RCPCHIM"/>
<keyword evidence="3" id="KW-1185">Reference proteome</keyword>
<dbReference type="Proteomes" id="UP000038009">
    <property type="component" value="Unassembled WGS sequence"/>
</dbReference>
<dbReference type="EMBL" id="LJSK01000003">
    <property type="protein sequence ID" value="KPI90675.1"/>
    <property type="molecule type" value="Genomic_DNA"/>
</dbReference>
<proteinExistence type="predicted"/>
<sequence>MRRQRQMSEFHGEEHTEAALPSQVAAVPRKRTRADEDENALVPYSRHVPPHVRVRVVCGSFSSLLSLRGHVLDAYGRFNTPEFPGLAFFYNPSVVSVESGMVVLHFPDSSPADEYIRQYTRHHPCPTHGPFRCPCHIMHKVADGIAQLLREAFCQHSPFDVVIDCERHYPHICIHTQLQAWSASLVGLPLPPRTFGPFPLGGVVSPSSIKNYWSKYCQKSTVDENACVLCGVTTSTQCASCMCHVCGNCAEGCGLCGNIVCRGCSAADESGTSICYRCAR</sequence>
<dbReference type="AlphaFoldDB" id="A0A0N1PE07"/>
<dbReference type="VEuPathDB" id="TriTrypDB:Lsey_0003_0680"/>
<gene>
    <name evidence="2" type="ORF">ABL78_0271</name>
</gene>
<evidence type="ECO:0000313" key="2">
    <source>
        <dbReference type="EMBL" id="KPI90675.1"/>
    </source>
</evidence>
<dbReference type="OrthoDB" id="270273at2759"/>
<reference evidence="2 3" key="1">
    <citation type="journal article" date="2015" name="PLoS Pathog.">
        <title>Leptomonas seymouri: Adaptations to the Dixenous Life Cycle Analyzed by Genome Sequencing, Transcriptome Profiling and Co-infection with Leishmania donovani.</title>
        <authorList>
            <person name="Kraeva N."/>
            <person name="Butenko A."/>
            <person name="Hlavacova J."/>
            <person name="Kostygov A."/>
            <person name="Myskova J."/>
            <person name="Grybchuk D."/>
            <person name="Lestinova T."/>
            <person name="Votypka J."/>
            <person name="Volf P."/>
            <person name="Opperdoes F."/>
            <person name="Flegontov P."/>
            <person name="Lukes J."/>
            <person name="Yurchenko V."/>
        </authorList>
    </citation>
    <scope>NUCLEOTIDE SEQUENCE [LARGE SCALE GENOMIC DNA]</scope>
    <source>
        <strain evidence="2 3">ATCC 30220</strain>
    </source>
</reference>